<reference evidence="1" key="1">
    <citation type="submission" date="2019-08" db="EMBL/GenBank/DDBJ databases">
        <authorList>
            <person name="Kucharzyk K."/>
            <person name="Murdoch R.W."/>
            <person name="Higgins S."/>
            <person name="Loffler F."/>
        </authorList>
    </citation>
    <scope>NUCLEOTIDE SEQUENCE</scope>
</reference>
<gene>
    <name evidence="1" type="ORF">SDC9_75130</name>
</gene>
<dbReference type="PANTHER" id="PTHR37833">
    <property type="entry name" value="LIPOPROTEIN-RELATED"/>
    <property type="match status" value="1"/>
</dbReference>
<dbReference type="InterPro" id="IPR011467">
    <property type="entry name" value="DUF1573"/>
</dbReference>
<dbReference type="Gene3D" id="2.60.40.10">
    <property type="entry name" value="Immunoglobulins"/>
    <property type="match status" value="3"/>
</dbReference>
<dbReference type="PANTHER" id="PTHR37833:SF1">
    <property type="entry name" value="SIGNAL PEPTIDE PROTEIN"/>
    <property type="match status" value="1"/>
</dbReference>
<comment type="caution">
    <text evidence="1">The sequence shown here is derived from an EMBL/GenBank/DDBJ whole genome shotgun (WGS) entry which is preliminary data.</text>
</comment>
<organism evidence="1">
    <name type="scientific">bioreactor metagenome</name>
    <dbReference type="NCBI Taxonomy" id="1076179"/>
    <lineage>
        <taxon>unclassified sequences</taxon>
        <taxon>metagenomes</taxon>
        <taxon>ecological metagenomes</taxon>
    </lineage>
</organism>
<sequence length="360" mass="39767">MKTRTLIITSVLMVISVMAFAQKKATIQFQTKVYDYGKIKEADGPAKSVFTFTNIGNDTLKITAVRPSCGCTASDYTKEPVLPGGSGTIEATYNAAGRPGPFNKAITVTTNDPDNASIILTIKGEVIPKAKSKADEYPNKIGNLYFKTNHLAFQDMKETEIKVDTFFVYNNGTKPISIKFNNLPNFLKADIQDTLMKPDMESKIIITYNAKVRADYGYVFDKFFLSSNDDDQPEKLLYVSANIVQDFSALSEKELKKAPHILFETESYDFGTVKDGANVEYSFKFQNTGKSTLKILKTKASCGCTATEPVKTVLKKGESSEIKIVFNSTGRKGNQHKTITVITNDPDKSVIVLHVQGTVE</sequence>
<evidence type="ECO:0008006" key="2">
    <source>
        <dbReference type="Google" id="ProtNLM"/>
    </source>
</evidence>
<dbReference type="EMBL" id="VSSQ01005299">
    <property type="protein sequence ID" value="MPM28604.1"/>
    <property type="molecule type" value="Genomic_DNA"/>
</dbReference>
<dbReference type="AlphaFoldDB" id="A0A644YR79"/>
<proteinExistence type="predicted"/>
<name>A0A644YR79_9ZZZZ</name>
<evidence type="ECO:0000313" key="1">
    <source>
        <dbReference type="EMBL" id="MPM28604.1"/>
    </source>
</evidence>
<dbReference type="NCBIfam" id="NF012200">
    <property type="entry name" value="choice_anch_D"/>
    <property type="match status" value="2"/>
</dbReference>
<dbReference type="Pfam" id="PF07610">
    <property type="entry name" value="DUF1573"/>
    <property type="match status" value="2"/>
</dbReference>
<dbReference type="InterPro" id="IPR013783">
    <property type="entry name" value="Ig-like_fold"/>
</dbReference>
<accession>A0A644YR79</accession>
<protein>
    <recommendedName>
        <fullName evidence="2">DUF1573 domain-containing protein</fullName>
    </recommendedName>
</protein>